<feature type="transmembrane region" description="Helical" evidence="1">
    <location>
        <begin position="80"/>
        <end position="111"/>
    </location>
</feature>
<evidence type="ECO:0000313" key="3">
    <source>
        <dbReference type="Proteomes" id="UP001254848"/>
    </source>
</evidence>
<comment type="caution">
    <text evidence="2">The sequence shown here is derived from an EMBL/GenBank/DDBJ whole genome shotgun (WGS) entry which is preliminary data.</text>
</comment>
<gene>
    <name evidence="2" type="ORF">Q4T40_04205</name>
</gene>
<accession>A0ABU3NVM4</accession>
<evidence type="ECO:0008006" key="4">
    <source>
        <dbReference type="Google" id="ProtNLM"/>
    </source>
</evidence>
<keyword evidence="1" id="KW-1133">Transmembrane helix</keyword>
<evidence type="ECO:0000313" key="2">
    <source>
        <dbReference type="EMBL" id="MDT8900445.1"/>
    </source>
</evidence>
<sequence length="116" mass="12993">MKCSICGRDIAPDESACPYCRESDGQVKVLTSAERESFQGVTLDDGPSEEERRYQYERGGQRIHVRQFSFGGKSSLLTKLIILAVIGVVVFVVLPVFFLFFAAAGLLWFIVSLLRR</sequence>
<organism evidence="2 3">
    <name type="scientific">Anaeroselena agilis</name>
    <dbReference type="NCBI Taxonomy" id="3063788"/>
    <lineage>
        <taxon>Bacteria</taxon>
        <taxon>Bacillati</taxon>
        <taxon>Bacillota</taxon>
        <taxon>Negativicutes</taxon>
        <taxon>Acetonemataceae</taxon>
        <taxon>Anaeroselena</taxon>
    </lineage>
</organism>
<dbReference type="RefSeq" id="WP_413778990.1">
    <property type="nucleotide sequence ID" value="NZ_JAUOZS010000001.1"/>
</dbReference>
<evidence type="ECO:0000256" key="1">
    <source>
        <dbReference type="SAM" id="Phobius"/>
    </source>
</evidence>
<proteinExistence type="predicted"/>
<protein>
    <recommendedName>
        <fullName evidence="4">Zinc ribbon domain-containing protein</fullName>
    </recommendedName>
</protein>
<keyword evidence="1" id="KW-0812">Transmembrane</keyword>
<reference evidence="2 3" key="1">
    <citation type="submission" date="2023-07" db="EMBL/GenBank/DDBJ databases">
        <title>The novel representative of Negativicutes class, Anaeroselena agilis gen. nov. sp. nov.</title>
        <authorList>
            <person name="Prokofeva M.I."/>
            <person name="Elcheninov A.G."/>
            <person name="Klyukina A."/>
            <person name="Kublanov I.V."/>
            <person name="Frolov E.N."/>
            <person name="Podosokorskaya O.A."/>
        </authorList>
    </citation>
    <scope>NUCLEOTIDE SEQUENCE [LARGE SCALE GENOMIC DNA]</scope>
    <source>
        <strain evidence="2 3">4137-cl</strain>
    </source>
</reference>
<keyword evidence="3" id="KW-1185">Reference proteome</keyword>
<keyword evidence="1" id="KW-0472">Membrane</keyword>
<dbReference type="Proteomes" id="UP001254848">
    <property type="component" value="Unassembled WGS sequence"/>
</dbReference>
<name>A0ABU3NVM4_9FIRM</name>
<dbReference type="EMBL" id="JAUOZS010000001">
    <property type="protein sequence ID" value="MDT8900445.1"/>
    <property type="molecule type" value="Genomic_DNA"/>
</dbReference>